<dbReference type="Gene3D" id="3.90.1600.10">
    <property type="entry name" value="Palm domain of DNA polymerase"/>
    <property type="match status" value="1"/>
</dbReference>
<reference evidence="11" key="1">
    <citation type="submission" date="2025-08" db="UniProtKB">
        <authorList>
            <consortium name="RefSeq"/>
        </authorList>
    </citation>
    <scope>IDENTIFICATION</scope>
    <source>
        <tissue evidence="11">Whole sample</tissue>
    </source>
</reference>
<dbReference type="InterPro" id="IPR012337">
    <property type="entry name" value="RNaseH-like_sf"/>
</dbReference>
<evidence type="ECO:0000256" key="4">
    <source>
        <dbReference type="ARBA" id="ARBA00022695"/>
    </source>
</evidence>
<keyword evidence="10" id="KW-1185">Reference proteome</keyword>
<evidence type="ECO:0000256" key="7">
    <source>
        <dbReference type="ARBA" id="ARBA00023125"/>
    </source>
</evidence>
<evidence type="ECO:0000256" key="6">
    <source>
        <dbReference type="ARBA" id="ARBA00022932"/>
    </source>
</evidence>
<evidence type="ECO:0000256" key="5">
    <source>
        <dbReference type="ARBA" id="ARBA00022705"/>
    </source>
</evidence>
<dbReference type="InterPro" id="IPR023211">
    <property type="entry name" value="DNA_pol_palm_dom_sf"/>
</dbReference>
<evidence type="ECO:0000259" key="9">
    <source>
        <dbReference type="Pfam" id="PF03175"/>
    </source>
</evidence>
<evidence type="ECO:0000313" key="11">
    <source>
        <dbReference type="RefSeq" id="XP_022311035.1"/>
    </source>
</evidence>
<keyword evidence="3" id="KW-0808">Transferase</keyword>
<dbReference type="Proteomes" id="UP000694844">
    <property type="component" value="Chromosome 10"/>
</dbReference>
<dbReference type="GeneID" id="111116344"/>
<comment type="similarity">
    <text evidence="1">Belongs to the DNA polymerase type-B family.</text>
</comment>
<sequence length="1230" mass="142613">MSKLRREYPALNESELLLRFRKCSATYHIQVRRNYNREQDALTYRVCRELNISGQQPLTYQTIPVLEDHLNVNIYVVSTKLNNRFSYISQNCDLERKRVFLYHVDGHDQGHFHAIVNIVGFFSHSYFCQKCLKPYNSKTIHHCINHCNVCLSNDCVMNSPRICPDCNRTCRSPSCLQRHQTRSDKGRLPCELMYKCPDCQKTWEQASLKPENHKCGHYTCGNCREYVAPDHLCYTKGGESTSQSKRKYIFADIEASQKDELLQCDWGYKPHRRENCSQCSSSGDICEDCQMCQHCLKSQCGKRKHTLVLAVCQTACERCEKKQLLPNSKCIFCGSRCQECASIDEKTKKFKSLPCWDTCGFREKVFTTLNDLGKWMFSKNHRGYTVFFHNLSYDGMFLLQYLLSQTVQPSFVIYRGSKIEMFTLKQFDIRVIDSFNFLPMALAKLPKAFQLDSLTKGYFPHFFTSKEHLNYVGPYPPPEMYGPDSMSRAGVKEFFAWYDAKIKSNDIFDFQKEMLAYCRSDVDILRRACLTFKDLLKEVTSSDGGKSIDAYESCTIASLCMNVFKTKFLCEEWRVLIKRGEEERWLEGKRMNGSYTVLYEGKRIERDTLKTMGFEISKDVFVKSPIARPPPSGYHTQVQFSRKSIAWLELLRHRTLNEGRTLDLHHALCGRGEYRVPGTCYSLDGYEPPNSQNPGGTAYEFHGCYYHGCPVYYPTQEAVLVPGTQDRACELLAKTRKKEKDLRALGMKVVSIWEHEFDALLALDDEARTFVESLDLVERLDPRDSLTGGRTNGCVLYKRAPENTKIKYVDFTSLYPFVNKTCRYPLGHPEIITREFRELSSYFGLAKVKILPPRGLYHPVLSYRTGGKLTFPLCRTCVERQQHEPCTCSEEQRALTATYCTPELQKALEKGYRLLKVYEVYHWDESAQYDPVTKSGGLFTSYINLFLKIKQEASGSPEWVKSESDLTKYIEMYEEREGIRLDPSKIQHNAKLAKLLLNSFWGKFGQRMNLTKNQFLHDSEAHILFEMMCDPTVEIQDFNIIDDDHLLLSSKKISETLCDPGHTNVFLASFTTCWARLKLYDLLDMLQKRVLYWDTDPVIYTQKEGEPEPPTGDYLGDLTNELVEGDWITEFVCNGPKNYAYRTHQGKTVCKVKGFSLNYINSEVINLESMKDAMFNRDDPHLKYQTTNPSKICRDKIRSEIYTREEIKKYQAVYTKRVIQPDLTTLPYGF</sequence>
<dbReference type="EC" id="2.7.7.7" evidence="2"/>
<dbReference type="GO" id="GO:0003887">
    <property type="term" value="F:DNA-directed DNA polymerase activity"/>
    <property type="evidence" value="ECO:0007669"/>
    <property type="project" value="UniProtKB-KW"/>
</dbReference>
<accession>A0A8B8C604</accession>
<dbReference type="PANTHER" id="PTHR33568">
    <property type="entry name" value="DNA POLYMERASE"/>
    <property type="match status" value="1"/>
</dbReference>
<keyword evidence="4" id="KW-0548">Nucleotidyltransferase</keyword>
<dbReference type="KEGG" id="cvn:111116344"/>
<protein>
    <recommendedName>
        <fullName evidence="2">DNA-directed DNA polymerase</fullName>
        <ecNumber evidence="2">2.7.7.7</ecNumber>
    </recommendedName>
</protein>
<feature type="domain" description="DNA-directed DNA polymerase family B mitochondria/virus" evidence="9">
    <location>
        <begin position="381"/>
        <end position="569"/>
    </location>
</feature>
<dbReference type="GO" id="GO:0006260">
    <property type="term" value="P:DNA replication"/>
    <property type="evidence" value="ECO:0007669"/>
    <property type="project" value="UniProtKB-KW"/>
</dbReference>
<name>A0A8B8C604_CRAVI</name>
<gene>
    <name evidence="11" type="primary">LOC111116344</name>
</gene>
<keyword evidence="5" id="KW-0235">DNA replication</keyword>
<proteinExistence type="inferred from homology"/>
<evidence type="ECO:0000256" key="8">
    <source>
        <dbReference type="ARBA" id="ARBA00049244"/>
    </source>
</evidence>
<dbReference type="InterPro" id="IPR004868">
    <property type="entry name" value="DNA-dir_DNA_pol_B_mt/vir"/>
</dbReference>
<feature type="domain" description="DNA-directed DNA polymerase family B mitochondria/virus" evidence="9">
    <location>
        <begin position="783"/>
        <end position="1083"/>
    </location>
</feature>
<dbReference type="RefSeq" id="XP_022311035.1">
    <property type="nucleotide sequence ID" value="XM_022455327.1"/>
</dbReference>
<comment type="catalytic activity">
    <reaction evidence="8">
        <text>DNA(n) + a 2'-deoxyribonucleoside 5'-triphosphate = DNA(n+1) + diphosphate</text>
        <dbReference type="Rhea" id="RHEA:22508"/>
        <dbReference type="Rhea" id="RHEA-COMP:17339"/>
        <dbReference type="Rhea" id="RHEA-COMP:17340"/>
        <dbReference type="ChEBI" id="CHEBI:33019"/>
        <dbReference type="ChEBI" id="CHEBI:61560"/>
        <dbReference type="ChEBI" id="CHEBI:173112"/>
        <dbReference type="EC" id="2.7.7.7"/>
    </reaction>
</comment>
<keyword evidence="7" id="KW-0238">DNA-binding</keyword>
<organism evidence="10 11">
    <name type="scientific">Crassostrea virginica</name>
    <name type="common">Eastern oyster</name>
    <dbReference type="NCBI Taxonomy" id="6565"/>
    <lineage>
        <taxon>Eukaryota</taxon>
        <taxon>Metazoa</taxon>
        <taxon>Spiralia</taxon>
        <taxon>Lophotrochozoa</taxon>
        <taxon>Mollusca</taxon>
        <taxon>Bivalvia</taxon>
        <taxon>Autobranchia</taxon>
        <taxon>Pteriomorphia</taxon>
        <taxon>Ostreida</taxon>
        <taxon>Ostreoidea</taxon>
        <taxon>Ostreidae</taxon>
        <taxon>Crassostrea</taxon>
    </lineage>
</organism>
<dbReference type="SUPFAM" id="SSF53098">
    <property type="entry name" value="Ribonuclease H-like"/>
    <property type="match status" value="1"/>
</dbReference>
<evidence type="ECO:0000256" key="3">
    <source>
        <dbReference type="ARBA" id="ARBA00022679"/>
    </source>
</evidence>
<dbReference type="InterPro" id="IPR036397">
    <property type="entry name" value="RNaseH_sf"/>
</dbReference>
<dbReference type="OrthoDB" id="8962756at2759"/>
<dbReference type="InterPro" id="IPR043502">
    <property type="entry name" value="DNA/RNA_pol_sf"/>
</dbReference>
<evidence type="ECO:0000313" key="10">
    <source>
        <dbReference type="Proteomes" id="UP000694844"/>
    </source>
</evidence>
<keyword evidence="6" id="KW-0239">DNA-directed DNA polymerase</keyword>
<dbReference type="GO" id="GO:0003677">
    <property type="term" value="F:DNA binding"/>
    <property type="evidence" value="ECO:0007669"/>
    <property type="project" value="UniProtKB-KW"/>
</dbReference>
<dbReference type="GO" id="GO:0000166">
    <property type="term" value="F:nucleotide binding"/>
    <property type="evidence" value="ECO:0007669"/>
    <property type="project" value="InterPro"/>
</dbReference>
<dbReference type="Pfam" id="PF03175">
    <property type="entry name" value="DNA_pol_B_2"/>
    <property type="match status" value="2"/>
</dbReference>
<dbReference type="AlphaFoldDB" id="A0A8B8C604"/>
<dbReference type="Gene3D" id="3.30.420.10">
    <property type="entry name" value="Ribonuclease H-like superfamily/Ribonuclease H"/>
    <property type="match status" value="1"/>
</dbReference>
<dbReference type="Gene3D" id="3.40.960.10">
    <property type="entry name" value="VSR Endonuclease"/>
    <property type="match status" value="1"/>
</dbReference>
<dbReference type="PANTHER" id="PTHR33568:SF3">
    <property type="entry name" value="DNA-DIRECTED DNA POLYMERASE"/>
    <property type="match status" value="1"/>
</dbReference>
<evidence type="ECO:0000256" key="2">
    <source>
        <dbReference type="ARBA" id="ARBA00012417"/>
    </source>
</evidence>
<evidence type="ECO:0000256" key="1">
    <source>
        <dbReference type="ARBA" id="ARBA00005755"/>
    </source>
</evidence>
<dbReference type="SUPFAM" id="SSF56672">
    <property type="entry name" value="DNA/RNA polymerases"/>
    <property type="match status" value="1"/>
</dbReference>